<evidence type="ECO:0000313" key="2">
    <source>
        <dbReference type="EMBL" id="CAL1128350.1"/>
    </source>
</evidence>
<feature type="non-terminal residue" evidence="1">
    <location>
        <position position="178"/>
    </location>
</feature>
<dbReference type="EMBL" id="CAMXCT020000172">
    <property type="protein sequence ID" value="CAL1128350.1"/>
    <property type="molecule type" value="Genomic_DNA"/>
</dbReference>
<evidence type="ECO:0000313" key="1">
    <source>
        <dbReference type="EMBL" id="CAI3974975.1"/>
    </source>
</evidence>
<protein>
    <submittedName>
        <fullName evidence="3">Gypsy retrotransposon integrase-like protein 1</fullName>
    </submittedName>
</protein>
<organism evidence="1">
    <name type="scientific">Cladocopium goreaui</name>
    <dbReference type="NCBI Taxonomy" id="2562237"/>
    <lineage>
        <taxon>Eukaryota</taxon>
        <taxon>Sar</taxon>
        <taxon>Alveolata</taxon>
        <taxon>Dinophyceae</taxon>
        <taxon>Suessiales</taxon>
        <taxon>Symbiodiniaceae</taxon>
        <taxon>Cladocopium</taxon>
    </lineage>
</organism>
<dbReference type="EMBL" id="CAMXCT010000172">
    <property type="protein sequence ID" value="CAI3974975.1"/>
    <property type="molecule type" value="Genomic_DNA"/>
</dbReference>
<reference evidence="2" key="2">
    <citation type="submission" date="2024-04" db="EMBL/GenBank/DDBJ databases">
        <authorList>
            <person name="Chen Y."/>
            <person name="Shah S."/>
            <person name="Dougan E. K."/>
            <person name="Thang M."/>
            <person name="Chan C."/>
        </authorList>
    </citation>
    <scope>NUCLEOTIDE SEQUENCE [LARGE SCALE GENOMIC DNA]</scope>
</reference>
<name>A0A9P1FHM5_9DINO</name>
<evidence type="ECO:0000313" key="4">
    <source>
        <dbReference type="Proteomes" id="UP001152797"/>
    </source>
</evidence>
<dbReference type="EMBL" id="CAMXCT030000172">
    <property type="protein sequence ID" value="CAL4762287.1"/>
    <property type="molecule type" value="Genomic_DNA"/>
</dbReference>
<accession>A0A9P1FHM5</accession>
<evidence type="ECO:0000313" key="3">
    <source>
        <dbReference type="EMBL" id="CAL4762287.1"/>
    </source>
</evidence>
<gene>
    <name evidence="1" type="ORF">C1SCF055_LOCUS3337</name>
</gene>
<dbReference type="Proteomes" id="UP001152797">
    <property type="component" value="Unassembled WGS sequence"/>
</dbReference>
<comment type="caution">
    <text evidence="1">The sequence shown here is derived from an EMBL/GenBank/DDBJ whole genome shotgun (WGS) entry which is preliminary data.</text>
</comment>
<keyword evidence="4" id="KW-1185">Reference proteome</keyword>
<sequence>AMLTIHLRGEDVREKPLYQQNQPPCRMYDRILSDHSYKSVSVVKVGWTACDGFIRGLGKRMNVRVHASSIVEDFAMLMRARNLAVSFSSFAMSAAILSKEIQVMYRRRDAEWDSVMHSILNCALWPGVVMYEYNTTFVSYRHLPKPFKYVDEWLNAVPDENITGPFKCEYGSEIQPDI</sequence>
<reference evidence="1" key="1">
    <citation type="submission" date="2022-10" db="EMBL/GenBank/DDBJ databases">
        <authorList>
            <person name="Chen Y."/>
            <person name="Dougan E. K."/>
            <person name="Chan C."/>
            <person name="Rhodes N."/>
            <person name="Thang M."/>
        </authorList>
    </citation>
    <scope>NUCLEOTIDE SEQUENCE</scope>
</reference>
<dbReference type="AlphaFoldDB" id="A0A9P1FHM5"/>
<dbReference type="OrthoDB" id="426316at2759"/>
<proteinExistence type="predicted"/>